<sequence length="221" mass="26155">MALKRMKGEEQMKKVFLVDFDGTVTKKDAVYMMVEKFAKEGWQYYNELWEKGEMSTEECAIETLKLMEVSEEELFKFIMENVEIDDHFLEFLGVTKEKEYEVVIVSDGYDFIIEAVMKKYNLKLPYYSNKMWFEGGKIKVAFPYKDKECDKCGMCKLNILKEYRKKGYSVAFVGDGYSDFCVVEHADEVFAKDVLADYCEEKGIKYFRFGSFKDIIRYVKR</sequence>
<proteinExistence type="inferred from homology"/>
<protein>
    <submittedName>
        <fullName evidence="6">Phosphoserine phosphatase</fullName>
    </submittedName>
</protein>
<keyword evidence="4" id="KW-0378">Hydrolase</keyword>
<evidence type="ECO:0000256" key="2">
    <source>
        <dbReference type="ARBA" id="ARBA00009184"/>
    </source>
</evidence>
<keyword evidence="3" id="KW-0479">Metal-binding</keyword>
<dbReference type="InterPro" id="IPR023214">
    <property type="entry name" value="HAD_sf"/>
</dbReference>
<dbReference type="GO" id="GO:0006564">
    <property type="term" value="P:L-serine biosynthetic process"/>
    <property type="evidence" value="ECO:0007669"/>
    <property type="project" value="TreeGrafter"/>
</dbReference>
<dbReference type="PANTHER" id="PTHR43344:SF21">
    <property type="entry name" value="POLYOL PHOSPHATE PHOSPHATASE PYP1"/>
    <property type="match status" value="1"/>
</dbReference>
<dbReference type="HOGENOM" id="CLU_058495_2_0_9"/>
<dbReference type="SUPFAM" id="SSF56784">
    <property type="entry name" value="HAD-like"/>
    <property type="match status" value="1"/>
</dbReference>
<dbReference type="GO" id="GO:0000287">
    <property type="term" value="F:magnesium ion binding"/>
    <property type="evidence" value="ECO:0007669"/>
    <property type="project" value="TreeGrafter"/>
</dbReference>
<accession>Q8R7G4</accession>
<dbReference type="KEGG" id="tte:TTE2448"/>
<comment type="cofactor">
    <cofactor evidence="1">
        <name>Mg(2+)</name>
        <dbReference type="ChEBI" id="CHEBI:18420"/>
    </cofactor>
</comment>
<evidence type="ECO:0000256" key="1">
    <source>
        <dbReference type="ARBA" id="ARBA00001946"/>
    </source>
</evidence>
<dbReference type="NCBIfam" id="TIGR01489">
    <property type="entry name" value="DKMTPPase-SF"/>
    <property type="match status" value="1"/>
</dbReference>
<dbReference type="Gene3D" id="3.90.1470.20">
    <property type="match status" value="1"/>
</dbReference>
<dbReference type="AlphaFoldDB" id="Q8R7G4"/>
<dbReference type="InterPro" id="IPR050582">
    <property type="entry name" value="HAD-like_SerB"/>
</dbReference>
<comment type="similarity">
    <text evidence="2">Belongs to the HAD-like hydrolase superfamily. SerB family.</text>
</comment>
<gene>
    <name evidence="6" type="primary">SerB</name>
    <name evidence="6" type="ordered locus">TTE2448</name>
</gene>
<dbReference type="InterPro" id="IPR036412">
    <property type="entry name" value="HAD-like_sf"/>
</dbReference>
<evidence type="ECO:0000313" key="6">
    <source>
        <dbReference type="EMBL" id="AAM25580.1"/>
    </source>
</evidence>
<evidence type="ECO:0000256" key="5">
    <source>
        <dbReference type="ARBA" id="ARBA00022842"/>
    </source>
</evidence>
<dbReference type="PANTHER" id="PTHR43344">
    <property type="entry name" value="PHOSPHOSERINE PHOSPHATASE"/>
    <property type="match status" value="1"/>
</dbReference>
<keyword evidence="5" id="KW-0460">Magnesium</keyword>
<evidence type="ECO:0000256" key="3">
    <source>
        <dbReference type="ARBA" id="ARBA00022723"/>
    </source>
</evidence>
<dbReference type="InterPro" id="IPR006384">
    <property type="entry name" value="HAD_hydro_PyrdxlP_Pase-like"/>
</dbReference>
<dbReference type="EMBL" id="AE008691">
    <property type="protein sequence ID" value="AAM25580.1"/>
    <property type="molecule type" value="Genomic_DNA"/>
</dbReference>
<name>Q8R7G4_CALS4</name>
<dbReference type="GO" id="GO:0005737">
    <property type="term" value="C:cytoplasm"/>
    <property type="evidence" value="ECO:0007669"/>
    <property type="project" value="TreeGrafter"/>
</dbReference>
<dbReference type="Proteomes" id="UP000000555">
    <property type="component" value="Chromosome"/>
</dbReference>
<dbReference type="eggNOG" id="COG4359">
    <property type="taxonomic scope" value="Bacteria"/>
</dbReference>
<dbReference type="Pfam" id="PF06888">
    <property type="entry name" value="Put_Phosphatase"/>
    <property type="match status" value="1"/>
</dbReference>
<evidence type="ECO:0000256" key="4">
    <source>
        <dbReference type="ARBA" id="ARBA00022801"/>
    </source>
</evidence>
<dbReference type="GO" id="GO:0036424">
    <property type="term" value="F:L-phosphoserine phosphatase activity"/>
    <property type="evidence" value="ECO:0007669"/>
    <property type="project" value="TreeGrafter"/>
</dbReference>
<dbReference type="InterPro" id="IPR016965">
    <property type="entry name" value="Pase_PHOSPHO-typ"/>
</dbReference>
<organism evidence="6 7">
    <name type="scientific">Caldanaerobacter subterraneus subsp. tengcongensis (strain DSM 15242 / JCM 11007 / NBRC 100824 / MB4)</name>
    <name type="common">Thermoanaerobacter tengcongensis</name>
    <dbReference type="NCBI Taxonomy" id="273068"/>
    <lineage>
        <taxon>Bacteria</taxon>
        <taxon>Bacillati</taxon>
        <taxon>Bacillota</taxon>
        <taxon>Clostridia</taxon>
        <taxon>Thermoanaerobacterales</taxon>
        <taxon>Thermoanaerobacteraceae</taxon>
        <taxon>Caldanaerobacter</taxon>
    </lineage>
</organism>
<keyword evidence="7" id="KW-1185">Reference proteome</keyword>
<dbReference type="NCBIfam" id="TIGR01488">
    <property type="entry name" value="HAD-SF-IB"/>
    <property type="match status" value="1"/>
</dbReference>
<evidence type="ECO:0000313" key="7">
    <source>
        <dbReference type="Proteomes" id="UP000000555"/>
    </source>
</evidence>
<dbReference type="Gene3D" id="3.40.50.1000">
    <property type="entry name" value="HAD superfamily/HAD-like"/>
    <property type="match status" value="1"/>
</dbReference>
<reference evidence="6 7" key="1">
    <citation type="journal article" date="2002" name="Genome Res.">
        <title>A complete sequence of the T. tengcongensis genome.</title>
        <authorList>
            <person name="Bao Q."/>
            <person name="Tian Y."/>
            <person name="Li W."/>
            <person name="Xu Z."/>
            <person name="Xuan Z."/>
            <person name="Hu S."/>
            <person name="Dong W."/>
            <person name="Yang J."/>
            <person name="Chen Y."/>
            <person name="Xue Y."/>
            <person name="Xu Y."/>
            <person name="Lai X."/>
            <person name="Huang L."/>
            <person name="Dong X."/>
            <person name="Ma Y."/>
            <person name="Ling L."/>
            <person name="Tan H."/>
            <person name="Chen R."/>
            <person name="Wang J."/>
            <person name="Yu J."/>
            <person name="Yang H."/>
        </authorList>
    </citation>
    <scope>NUCLEOTIDE SEQUENCE [LARGE SCALE GENOMIC DNA]</scope>
    <source>
        <strain evidence="7">DSM 15242 / JCM 11007 / NBRC 100824 / MB4</strain>
    </source>
</reference>
<dbReference type="STRING" id="273068.TTE2448"/>